<dbReference type="EMBL" id="VBTJ01000005">
    <property type="protein sequence ID" value="TLP88457.1"/>
    <property type="molecule type" value="Genomic_DNA"/>
</dbReference>
<evidence type="ECO:0000313" key="11">
    <source>
        <dbReference type="Proteomes" id="UP000307747"/>
    </source>
</evidence>
<proteinExistence type="inferred from homology"/>
<comment type="catalytic activity">
    <reaction evidence="7 8">
        <text>cytidine(34) in tRNA(Ile2) + L-lysine + ATP = lysidine(34) in tRNA(Ile2) + AMP + diphosphate + H(+)</text>
        <dbReference type="Rhea" id="RHEA:43744"/>
        <dbReference type="Rhea" id="RHEA-COMP:10625"/>
        <dbReference type="Rhea" id="RHEA-COMP:10670"/>
        <dbReference type="ChEBI" id="CHEBI:15378"/>
        <dbReference type="ChEBI" id="CHEBI:30616"/>
        <dbReference type="ChEBI" id="CHEBI:32551"/>
        <dbReference type="ChEBI" id="CHEBI:33019"/>
        <dbReference type="ChEBI" id="CHEBI:82748"/>
        <dbReference type="ChEBI" id="CHEBI:83665"/>
        <dbReference type="ChEBI" id="CHEBI:456215"/>
        <dbReference type="EC" id="6.3.4.19"/>
    </reaction>
</comment>
<gene>
    <name evidence="8 10" type="primary">tilS</name>
    <name evidence="10" type="ORF">FEZ53_13125</name>
</gene>
<dbReference type="OrthoDB" id="9807403at2"/>
<dbReference type="Pfam" id="PF11734">
    <property type="entry name" value="TilS_C"/>
    <property type="match status" value="1"/>
</dbReference>
<evidence type="ECO:0000313" key="10">
    <source>
        <dbReference type="EMBL" id="TLP88457.1"/>
    </source>
</evidence>
<dbReference type="Pfam" id="PF01171">
    <property type="entry name" value="ATP_bind_3"/>
    <property type="match status" value="1"/>
</dbReference>
<sequence>MEVNIEGWSSDKHIVLAVSTGIDSMVLLHQLITNLQDTYAQLTCLHVNHNIRLIADEEELFLKQYCIDHDIALHVKQLDLSNIVEKGNSIENEARIERYRWFDLMMKDLNADVLLTAHHQDDQLETIFYRLMTGRSTRSSLGMSYLTTRGCYDLCKPLLATTKMEIRNYQQTYNVPFYEDETNAENHYVRNDIRNRILPEIEQNKHLETKQLLKLKEWHDEQRLVIESEANAFIENSVEISNAQYRFSRKQFLQLRRSVKMTILDKLLASIPMHDSLTEKTYNQWFQVMDENIAQSTLYTTDKWIIYIAYDKFIIMANDDVQLSPTKMNQSGTYNYSHYSIDINNDLPTVEFPLVVRTRNDGDKFELNGTKGHKKVSRLLIDNKIEQQERDQMPIIVNADNEIIAIGTLFLKSKYKDLICIRDMGEE</sequence>
<dbReference type="InterPro" id="IPR011063">
    <property type="entry name" value="TilS/TtcA_N"/>
</dbReference>
<reference evidence="10 11" key="1">
    <citation type="submission" date="2019-05" db="EMBL/GenBank/DDBJ databases">
        <title>The metagenome of a microbial culture collection derived from dairy environment covers the genomic content of the human microbiome.</title>
        <authorList>
            <person name="Roder T."/>
            <person name="Wuthrich D."/>
            <person name="Sattari Z."/>
            <person name="Von Ah U."/>
            <person name="Bar C."/>
            <person name="Ronchi F."/>
            <person name="Macpherson A.J."/>
            <person name="Ganal-Vonarburg S.C."/>
            <person name="Bruggmann R."/>
            <person name="Vergeres G."/>
        </authorList>
    </citation>
    <scope>NUCLEOTIDE SEQUENCE [LARGE SCALE GENOMIC DNA]</scope>
    <source>
        <strain evidence="10 11">FAM 20833</strain>
    </source>
</reference>
<dbReference type="InterPro" id="IPR012796">
    <property type="entry name" value="Lysidine-tRNA-synth_C"/>
</dbReference>
<dbReference type="PANTHER" id="PTHR43033:SF1">
    <property type="entry name" value="TRNA(ILE)-LYSIDINE SYNTHASE-RELATED"/>
    <property type="match status" value="1"/>
</dbReference>
<dbReference type="InterPro" id="IPR012094">
    <property type="entry name" value="tRNA_Ile_lys_synt"/>
</dbReference>
<organism evidence="10 11">
    <name type="scientific">Staphylococcus xylosus</name>
    <dbReference type="NCBI Taxonomy" id="1288"/>
    <lineage>
        <taxon>Bacteria</taxon>
        <taxon>Bacillati</taxon>
        <taxon>Bacillota</taxon>
        <taxon>Bacilli</taxon>
        <taxon>Bacillales</taxon>
        <taxon>Staphylococcaceae</taxon>
        <taxon>Staphylococcus</taxon>
    </lineage>
</organism>
<dbReference type="NCBIfam" id="TIGR02432">
    <property type="entry name" value="lysidine_TilS_N"/>
    <property type="match status" value="1"/>
</dbReference>
<dbReference type="GO" id="GO:0005737">
    <property type="term" value="C:cytoplasm"/>
    <property type="evidence" value="ECO:0007669"/>
    <property type="project" value="UniProtKB-SubCell"/>
</dbReference>
<dbReference type="RefSeq" id="WP_047172860.1">
    <property type="nucleotide sequence ID" value="NZ_CP031275.1"/>
</dbReference>
<dbReference type="NCBIfam" id="TIGR02433">
    <property type="entry name" value="lysidine_TilS_C"/>
    <property type="match status" value="1"/>
</dbReference>
<evidence type="ECO:0000256" key="7">
    <source>
        <dbReference type="ARBA" id="ARBA00048539"/>
    </source>
</evidence>
<dbReference type="SMART" id="SM00977">
    <property type="entry name" value="TilS_C"/>
    <property type="match status" value="1"/>
</dbReference>
<dbReference type="SUPFAM" id="SSF52402">
    <property type="entry name" value="Adenine nucleotide alpha hydrolases-like"/>
    <property type="match status" value="1"/>
</dbReference>
<accession>A0A5R9B077</accession>
<dbReference type="SUPFAM" id="SSF56037">
    <property type="entry name" value="PheT/TilS domain"/>
    <property type="match status" value="1"/>
</dbReference>
<dbReference type="CDD" id="cd01992">
    <property type="entry name" value="TilS_N"/>
    <property type="match status" value="1"/>
</dbReference>
<dbReference type="HAMAP" id="MF_01161">
    <property type="entry name" value="tRNA_Ile_lys_synt"/>
    <property type="match status" value="1"/>
</dbReference>
<dbReference type="Gene3D" id="3.40.50.620">
    <property type="entry name" value="HUPs"/>
    <property type="match status" value="1"/>
</dbReference>
<dbReference type="KEGG" id="sxo:SXYL_02421"/>
<keyword evidence="2 8" id="KW-0963">Cytoplasm</keyword>
<evidence type="ECO:0000256" key="2">
    <source>
        <dbReference type="ARBA" id="ARBA00022490"/>
    </source>
</evidence>
<comment type="subcellular location">
    <subcellularLocation>
        <location evidence="1 8">Cytoplasm</location>
    </subcellularLocation>
</comment>
<evidence type="ECO:0000256" key="3">
    <source>
        <dbReference type="ARBA" id="ARBA00022598"/>
    </source>
</evidence>
<evidence type="ECO:0000256" key="6">
    <source>
        <dbReference type="ARBA" id="ARBA00022840"/>
    </source>
</evidence>
<keyword evidence="3 8" id="KW-0436">Ligase</keyword>
<evidence type="ECO:0000259" key="9">
    <source>
        <dbReference type="SMART" id="SM00977"/>
    </source>
</evidence>
<keyword evidence="4 8" id="KW-0819">tRNA processing</keyword>
<dbReference type="AlphaFoldDB" id="A0A5R9B077"/>
<dbReference type="GO" id="GO:0032267">
    <property type="term" value="F:tRNA(Ile)-lysidine synthase activity"/>
    <property type="evidence" value="ECO:0007669"/>
    <property type="project" value="UniProtKB-EC"/>
</dbReference>
<evidence type="ECO:0000256" key="8">
    <source>
        <dbReference type="HAMAP-Rule" id="MF_01161"/>
    </source>
</evidence>
<dbReference type="InterPro" id="IPR012795">
    <property type="entry name" value="tRNA_Ile_lys_synt_N"/>
</dbReference>
<keyword evidence="6" id="KW-0067">ATP-binding</keyword>
<protein>
    <recommendedName>
        <fullName evidence="8">tRNA(Ile)-lysidine synthase</fullName>
        <ecNumber evidence="8">6.3.4.19</ecNumber>
    </recommendedName>
    <alternativeName>
        <fullName evidence="8">tRNA(Ile)-2-lysyl-cytidine synthase</fullName>
    </alternativeName>
    <alternativeName>
        <fullName evidence="8">tRNA(Ile)-lysidine synthetase</fullName>
    </alternativeName>
</protein>
<comment type="caution">
    <text evidence="8">Lacks conserved residue(s) required for the propagation of feature annotation.</text>
</comment>
<keyword evidence="5" id="KW-0547">Nucleotide-binding</keyword>
<dbReference type="EC" id="6.3.4.19" evidence="8"/>
<comment type="caution">
    <text evidence="10">The sequence shown here is derived from an EMBL/GenBank/DDBJ whole genome shotgun (WGS) entry which is preliminary data.</text>
</comment>
<evidence type="ECO:0000256" key="5">
    <source>
        <dbReference type="ARBA" id="ARBA00022741"/>
    </source>
</evidence>
<evidence type="ECO:0000256" key="1">
    <source>
        <dbReference type="ARBA" id="ARBA00004496"/>
    </source>
</evidence>
<name>A0A5R9B077_STAXY</name>
<comment type="similarity">
    <text evidence="8">Belongs to the tRNA(Ile)-lysidine synthase family.</text>
</comment>
<dbReference type="GO" id="GO:0006400">
    <property type="term" value="P:tRNA modification"/>
    <property type="evidence" value="ECO:0007669"/>
    <property type="project" value="UniProtKB-UniRule"/>
</dbReference>
<comment type="function">
    <text evidence="8">Ligates lysine onto the cytidine present at position 34 of the AUA codon-specific tRNA(Ile) that contains the anticodon CAU, in an ATP-dependent manner. Cytidine is converted to lysidine, thus changing the amino acid specificity of the tRNA from methionine to isoleucine.</text>
</comment>
<dbReference type="GO" id="GO:0005524">
    <property type="term" value="F:ATP binding"/>
    <property type="evidence" value="ECO:0007669"/>
    <property type="project" value="UniProtKB-KW"/>
</dbReference>
<dbReference type="Proteomes" id="UP000307747">
    <property type="component" value="Unassembled WGS sequence"/>
</dbReference>
<feature type="domain" description="Lysidine-tRNA(Ile) synthetase C-terminal" evidence="9">
    <location>
        <begin position="354"/>
        <end position="419"/>
    </location>
</feature>
<evidence type="ECO:0000256" key="4">
    <source>
        <dbReference type="ARBA" id="ARBA00022694"/>
    </source>
</evidence>
<dbReference type="InterPro" id="IPR014729">
    <property type="entry name" value="Rossmann-like_a/b/a_fold"/>
</dbReference>
<dbReference type="PANTHER" id="PTHR43033">
    <property type="entry name" value="TRNA(ILE)-LYSIDINE SYNTHASE-RELATED"/>
    <property type="match status" value="1"/>
</dbReference>